<evidence type="ECO:0000313" key="4">
    <source>
        <dbReference type="Proteomes" id="UP001320420"/>
    </source>
</evidence>
<evidence type="ECO:0000256" key="1">
    <source>
        <dbReference type="SAM" id="MobiDB-lite"/>
    </source>
</evidence>
<feature type="signal peptide" evidence="2">
    <location>
        <begin position="1"/>
        <end position="19"/>
    </location>
</feature>
<feature type="region of interest" description="Disordered" evidence="1">
    <location>
        <begin position="86"/>
        <end position="108"/>
    </location>
</feature>
<dbReference type="Proteomes" id="UP001320420">
    <property type="component" value="Unassembled WGS sequence"/>
</dbReference>
<dbReference type="AlphaFoldDB" id="A0AAN9UNR1"/>
<reference evidence="3 4" key="1">
    <citation type="submission" date="2024-02" db="EMBL/GenBank/DDBJ databases">
        <title>De novo assembly and annotation of 12 fungi associated with fruit tree decline syndrome in Ontario, Canada.</title>
        <authorList>
            <person name="Sulman M."/>
            <person name="Ellouze W."/>
            <person name="Ilyukhin E."/>
        </authorList>
    </citation>
    <scope>NUCLEOTIDE SEQUENCE [LARGE SCALE GENOMIC DNA]</scope>
    <source>
        <strain evidence="3 4">M11/M66-122</strain>
    </source>
</reference>
<feature type="compositionally biased region" description="Basic and acidic residues" evidence="1">
    <location>
        <begin position="94"/>
        <end position="104"/>
    </location>
</feature>
<feature type="region of interest" description="Disordered" evidence="1">
    <location>
        <begin position="55"/>
        <end position="74"/>
    </location>
</feature>
<protein>
    <submittedName>
        <fullName evidence="3">Uncharacterized protein</fullName>
    </submittedName>
</protein>
<proteinExistence type="predicted"/>
<organism evidence="3 4">
    <name type="scientific">Diatrype stigma</name>
    <dbReference type="NCBI Taxonomy" id="117547"/>
    <lineage>
        <taxon>Eukaryota</taxon>
        <taxon>Fungi</taxon>
        <taxon>Dikarya</taxon>
        <taxon>Ascomycota</taxon>
        <taxon>Pezizomycotina</taxon>
        <taxon>Sordariomycetes</taxon>
        <taxon>Xylariomycetidae</taxon>
        <taxon>Xylariales</taxon>
        <taxon>Diatrypaceae</taxon>
        <taxon>Diatrype</taxon>
    </lineage>
</organism>
<feature type="chain" id="PRO_5042833107" evidence="2">
    <location>
        <begin position="20"/>
        <end position="169"/>
    </location>
</feature>
<keyword evidence="4" id="KW-1185">Reference proteome</keyword>
<comment type="caution">
    <text evidence="3">The sequence shown here is derived from an EMBL/GenBank/DDBJ whole genome shotgun (WGS) entry which is preliminary data.</text>
</comment>
<gene>
    <name evidence="3" type="ORF">SLS62_007091</name>
</gene>
<dbReference type="EMBL" id="JAKJXP020000056">
    <property type="protein sequence ID" value="KAK7750958.1"/>
    <property type="molecule type" value="Genomic_DNA"/>
</dbReference>
<sequence length="169" mass="17640">MRFTTATTAGLILASTASAAALPRPEAFQSIEELEAAVQARSTISEIAEHAAAAGRLGKDPNHNKINGAKGGLDLGAGGAAHAGKAKAAVDGGDLEHGHERREEEQDIEVVETRDTDRITLAKTKLALGGVNGAAHKIWSNNREYRRSADAVDQGGAFGGPSKWACRMM</sequence>
<evidence type="ECO:0000256" key="2">
    <source>
        <dbReference type="SAM" id="SignalP"/>
    </source>
</evidence>
<name>A0AAN9UNR1_9PEZI</name>
<evidence type="ECO:0000313" key="3">
    <source>
        <dbReference type="EMBL" id="KAK7750958.1"/>
    </source>
</evidence>
<accession>A0AAN9UNR1</accession>
<keyword evidence="2" id="KW-0732">Signal</keyword>